<dbReference type="PATRIC" id="fig|1441095.3.peg.4271"/>
<accession>A0A0M5JMH3</accession>
<proteinExistence type="predicted"/>
<dbReference type="Gene3D" id="3.10.450.50">
    <property type="match status" value="1"/>
</dbReference>
<reference evidence="3" key="1">
    <citation type="submission" date="2015-08" db="EMBL/GenBank/DDBJ databases">
        <title>Genome sequencing project for genomic taxonomy and phylogenomics of Bacillus-like bacteria.</title>
        <authorList>
            <person name="Liu B."/>
            <person name="Wang J."/>
            <person name="Zhu Y."/>
            <person name="Liu G."/>
            <person name="Chen Q."/>
            <person name="Chen Z."/>
            <person name="Lan J."/>
            <person name="Che J."/>
            <person name="Ge C."/>
            <person name="Shi H."/>
            <person name="Pan Z."/>
            <person name="Liu X."/>
        </authorList>
    </citation>
    <scope>NUCLEOTIDE SEQUENCE [LARGE SCALE GENOMIC DNA]</scope>
    <source>
        <strain evidence="3">FJAT-4402</strain>
    </source>
</reference>
<name>A0A0M5JMH3_9BACI</name>
<keyword evidence="3" id="KW-1185">Reference proteome</keyword>
<dbReference type="SUPFAM" id="SSF54427">
    <property type="entry name" value="NTF2-like"/>
    <property type="match status" value="1"/>
</dbReference>
<dbReference type="EMBL" id="CP012600">
    <property type="protein sequence ID" value="ALC83451.1"/>
    <property type="molecule type" value="Genomic_DNA"/>
</dbReference>
<protein>
    <recommendedName>
        <fullName evidence="1">SnoaL-like domain-containing protein</fullName>
    </recommendedName>
</protein>
<feature type="domain" description="SnoaL-like" evidence="1">
    <location>
        <begin position="2"/>
        <end position="142"/>
    </location>
</feature>
<dbReference type="CDD" id="cd00531">
    <property type="entry name" value="NTF2_like"/>
    <property type="match status" value="1"/>
</dbReference>
<dbReference type="Proteomes" id="UP000067625">
    <property type="component" value="Chromosome"/>
</dbReference>
<dbReference type="InterPro" id="IPR037401">
    <property type="entry name" value="SnoaL-like"/>
</dbReference>
<sequence length="155" mass="17647">MTEETAVNNLLSRYVRATDARDGESLALLFTEDALIETYDNYNNQRVKVGEMTGAAELVQLFKTLMPDHPEGGWSHHATMDRIVEIKENEATIDAQFVMFSVQANNELVDKDTPRGGSITPRESGYYQTKLKKFNDTWKIVHHKILLDYINNPAI</sequence>
<dbReference type="OrthoDB" id="1492465at2"/>
<evidence type="ECO:0000313" key="3">
    <source>
        <dbReference type="Proteomes" id="UP000067625"/>
    </source>
</evidence>
<evidence type="ECO:0000313" key="2">
    <source>
        <dbReference type="EMBL" id="ALC83451.1"/>
    </source>
</evidence>
<evidence type="ECO:0000259" key="1">
    <source>
        <dbReference type="Pfam" id="PF13577"/>
    </source>
</evidence>
<dbReference type="Pfam" id="PF13577">
    <property type="entry name" value="SnoaL_4"/>
    <property type="match status" value="1"/>
</dbReference>
<dbReference type="AlphaFoldDB" id="A0A0M5JMH3"/>
<gene>
    <name evidence="2" type="ORF">AM592_19335</name>
</gene>
<dbReference type="RefSeq" id="WP_053605299.1">
    <property type="nucleotide sequence ID" value="NZ_CP012600.1"/>
</dbReference>
<reference evidence="2 3" key="2">
    <citation type="journal article" date="2016" name="Int. J. Syst. Evol. Microbiol.">
        <title>Bacillus gobiensis sp. nov., isolated from a soil sample.</title>
        <authorList>
            <person name="Liu B."/>
            <person name="Liu G.H."/>
            <person name="Cetin S."/>
            <person name="Schumann P."/>
            <person name="Pan Z.Z."/>
            <person name="Chen Q.Q."/>
        </authorList>
    </citation>
    <scope>NUCLEOTIDE SEQUENCE [LARGE SCALE GENOMIC DNA]</scope>
    <source>
        <strain evidence="2 3">FJAT-4402</strain>
    </source>
</reference>
<organism evidence="2 3">
    <name type="scientific">Bacillus gobiensis</name>
    <dbReference type="NCBI Taxonomy" id="1441095"/>
    <lineage>
        <taxon>Bacteria</taxon>
        <taxon>Bacillati</taxon>
        <taxon>Bacillota</taxon>
        <taxon>Bacilli</taxon>
        <taxon>Bacillales</taxon>
        <taxon>Bacillaceae</taxon>
        <taxon>Bacillus</taxon>
    </lineage>
</organism>
<dbReference type="InterPro" id="IPR032710">
    <property type="entry name" value="NTF2-like_dom_sf"/>
</dbReference>